<name>A0A7V3ZYB3_UNCW3</name>
<reference evidence="2" key="1">
    <citation type="journal article" date="2020" name="mSystems">
        <title>Genome- and Community-Level Interaction Insights into Carbon Utilization and Element Cycling Functions of Hydrothermarchaeota in Hydrothermal Sediment.</title>
        <authorList>
            <person name="Zhou Z."/>
            <person name="Liu Y."/>
            <person name="Xu W."/>
            <person name="Pan J."/>
            <person name="Luo Z.H."/>
            <person name="Li M."/>
        </authorList>
    </citation>
    <scope>NUCLEOTIDE SEQUENCE [LARGE SCALE GENOMIC DNA]</scope>
    <source>
        <strain evidence="2">SpSt-69</strain>
    </source>
</reference>
<dbReference type="PANTHER" id="PTHR12526:SF627">
    <property type="entry name" value="D-RHAMNOSYLTRANSFERASE WBPZ"/>
    <property type="match status" value="1"/>
</dbReference>
<protein>
    <submittedName>
        <fullName evidence="2">Glycosyltransferase</fullName>
    </submittedName>
</protein>
<gene>
    <name evidence="2" type="ORF">ENU66_05970</name>
</gene>
<sequence length="325" mass="37004">MKVCFVHQLPHPSHRGFAEAINATFCHYHTKFCKLPIPRTVKSILEGLTLPKADIYLCEGGAPLFPVWIKKKFNRKAINIELVGDETFMVLENTSFVYKTVIKVAMSEIDGAIAVSKLAEESIKKYLEIPTAIVYPYIEDELYKKLVFVNPNLKNYNIVSVGYAKPAKGMDLLVKAFEIVKREFKDAELFIVGRGHPKEWEKVDGVHVLGYVDDLAGVFKKCSLFVQPSRFDAFAVSTLEALRAGLPSIVTEMTGAREVVENLGKYFVRKVEAEDIATGILKYFDLSEEEKFRLSEKARKLSEPFNKNEMCERFKKEFWKIVEAV</sequence>
<dbReference type="CDD" id="cd03801">
    <property type="entry name" value="GT4_PimA-like"/>
    <property type="match status" value="1"/>
</dbReference>
<dbReference type="Gene3D" id="3.40.50.2000">
    <property type="entry name" value="Glycogen Phosphorylase B"/>
    <property type="match status" value="2"/>
</dbReference>
<proteinExistence type="predicted"/>
<feature type="domain" description="Glycosyl transferase family 1" evidence="1">
    <location>
        <begin position="152"/>
        <end position="300"/>
    </location>
</feature>
<dbReference type="InterPro" id="IPR001296">
    <property type="entry name" value="Glyco_trans_1"/>
</dbReference>
<keyword evidence="2" id="KW-0808">Transferase</keyword>
<evidence type="ECO:0000313" key="2">
    <source>
        <dbReference type="EMBL" id="HGL17852.1"/>
    </source>
</evidence>
<dbReference type="EMBL" id="DTDJ01000038">
    <property type="protein sequence ID" value="HGL17852.1"/>
    <property type="molecule type" value="Genomic_DNA"/>
</dbReference>
<dbReference type="GO" id="GO:0016757">
    <property type="term" value="F:glycosyltransferase activity"/>
    <property type="evidence" value="ECO:0007669"/>
    <property type="project" value="InterPro"/>
</dbReference>
<accession>A0A7V3ZYB3</accession>
<organism evidence="2">
    <name type="scientific">candidate division WOR-3 bacterium</name>
    <dbReference type="NCBI Taxonomy" id="2052148"/>
    <lineage>
        <taxon>Bacteria</taxon>
        <taxon>Bacteria division WOR-3</taxon>
    </lineage>
</organism>
<dbReference type="AlphaFoldDB" id="A0A7V3ZYB3"/>
<dbReference type="PANTHER" id="PTHR12526">
    <property type="entry name" value="GLYCOSYLTRANSFERASE"/>
    <property type="match status" value="1"/>
</dbReference>
<evidence type="ECO:0000259" key="1">
    <source>
        <dbReference type="Pfam" id="PF00534"/>
    </source>
</evidence>
<dbReference type="SUPFAM" id="SSF53756">
    <property type="entry name" value="UDP-Glycosyltransferase/glycogen phosphorylase"/>
    <property type="match status" value="1"/>
</dbReference>
<dbReference type="Pfam" id="PF00534">
    <property type="entry name" value="Glycos_transf_1"/>
    <property type="match status" value="1"/>
</dbReference>
<comment type="caution">
    <text evidence="2">The sequence shown here is derived from an EMBL/GenBank/DDBJ whole genome shotgun (WGS) entry which is preliminary data.</text>
</comment>